<dbReference type="EMBL" id="JAACXV010013518">
    <property type="protein sequence ID" value="KAF7273254.1"/>
    <property type="molecule type" value="Genomic_DNA"/>
</dbReference>
<gene>
    <name evidence="2" type="ORF">GWI33_014031</name>
</gene>
<name>A0A834MCR3_RHYFE</name>
<organism evidence="2 3">
    <name type="scientific">Rhynchophorus ferrugineus</name>
    <name type="common">Red palm weevil</name>
    <name type="synonym">Curculio ferrugineus</name>
    <dbReference type="NCBI Taxonomy" id="354439"/>
    <lineage>
        <taxon>Eukaryota</taxon>
        <taxon>Metazoa</taxon>
        <taxon>Ecdysozoa</taxon>
        <taxon>Arthropoda</taxon>
        <taxon>Hexapoda</taxon>
        <taxon>Insecta</taxon>
        <taxon>Pterygota</taxon>
        <taxon>Neoptera</taxon>
        <taxon>Endopterygota</taxon>
        <taxon>Coleoptera</taxon>
        <taxon>Polyphaga</taxon>
        <taxon>Cucujiformia</taxon>
        <taxon>Curculionidae</taxon>
        <taxon>Dryophthorinae</taxon>
        <taxon>Rhynchophorus</taxon>
    </lineage>
</organism>
<evidence type="ECO:0000256" key="1">
    <source>
        <dbReference type="SAM" id="Phobius"/>
    </source>
</evidence>
<comment type="caution">
    <text evidence="2">The sequence shown here is derived from an EMBL/GenBank/DDBJ whole genome shotgun (WGS) entry which is preliminary data.</text>
</comment>
<evidence type="ECO:0000313" key="3">
    <source>
        <dbReference type="Proteomes" id="UP000625711"/>
    </source>
</evidence>
<reference evidence="2" key="1">
    <citation type="submission" date="2020-08" db="EMBL/GenBank/DDBJ databases">
        <title>Genome sequencing and assembly of the red palm weevil Rhynchophorus ferrugineus.</title>
        <authorList>
            <person name="Dias G.B."/>
            <person name="Bergman C.M."/>
            <person name="Manee M."/>
        </authorList>
    </citation>
    <scope>NUCLEOTIDE SEQUENCE</scope>
    <source>
        <strain evidence="2">AA-2017</strain>
        <tissue evidence="2">Whole larva</tissue>
    </source>
</reference>
<keyword evidence="1" id="KW-1133">Transmembrane helix</keyword>
<proteinExistence type="predicted"/>
<dbReference type="Proteomes" id="UP000625711">
    <property type="component" value="Unassembled WGS sequence"/>
</dbReference>
<keyword evidence="3" id="KW-1185">Reference proteome</keyword>
<accession>A0A834MCR3</accession>
<dbReference type="AlphaFoldDB" id="A0A834MCR3"/>
<keyword evidence="1" id="KW-0812">Transmembrane</keyword>
<sequence length="75" mass="8397">MLIIEVVFSIIAVAAAFFLSLWSPFRNRNDTITVVESPVRGVNVNLWRVSPEESLDLVRATGLFSDEAEEEEGRS</sequence>
<feature type="transmembrane region" description="Helical" evidence="1">
    <location>
        <begin position="6"/>
        <end position="25"/>
    </location>
</feature>
<keyword evidence="1" id="KW-0472">Membrane</keyword>
<protein>
    <submittedName>
        <fullName evidence="2">Uncharacterized protein</fullName>
    </submittedName>
</protein>
<evidence type="ECO:0000313" key="2">
    <source>
        <dbReference type="EMBL" id="KAF7273254.1"/>
    </source>
</evidence>